<reference evidence="2" key="1">
    <citation type="journal article" date="2011" name="Science">
        <title>The plant cell wall-decomposing machinery underlies the functional diversity of forest fungi.</title>
        <authorList>
            <person name="Eastwood D.C."/>
            <person name="Floudas D."/>
            <person name="Binder M."/>
            <person name="Majcherczyk A."/>
            <person name="Schneider P."/>
            <person name="Aerts A."/>
            <person name="Asiegbu F.O."/>
            <person name="Baker S.E."/>
            <person name="Barry K."/>
            <person name="Bendiksby M."/>
            <person name="Blumentritt M."/>
            <person name="Coutinho P.M."/>
            <person name="Cullen D."/>
            <person name="de Vries R.P."/>
            <person name="Gathman A."/>
            <person name="Goodell B."/>
            <person name="Henrissat B."/>
            <person name="Ihrmark K."/>
            <person name="Kauserud H."/>
            <person name="Kohler A."/>
            <person name="LaButti K."/>
            <person name="Lapidus A."/>
            <person name="Lavin J.L."/>
            <person name="Lee Y.-H."/>
            <person name="Lindquist E."/>
            <person name="Lilly W."/>
            <person name="Lucas S."/>
            <person name="Morin E."/>
            <person name="Murat C."/>
            <person name="Oguiza J.A."/>
            <person name="Park J."/>
            <person name="Pisabarro A.G."/>
            <person name="Riley R."/>
            <person name="Rosling A."/>
            <person name="Salamov A."/>
            <person name="Schmidt O."/>
            <person name="Schmutz J."/>
            <person name="Skrede I."/>
            <person name="Stenlid J."/>
            <person name="Wiebenga A."/>
            <person name="Xie X."/>
            <person name="Kuees U."/>
            <person name="Hibbett D.S."/>
            <person name="Hoffmeister D."/>
            <person name="Hoegberg N."/>
            <person name="Martin F."/>
            <person name="Grigoriev I.V."/>
            <person name="Watkinson S.C."/>
        </authorList>
    </citation>
    <scope>NUCLEOTIDE SEQUENCE [LARGE SCALE GENOMIC DNA]</scope>
    <source>
        <strain evidence="2">strain S7.3</strain>
    </source>
</reference>
<dbReference type="Proteomes" id="UP000008063">
    <property type="component" value="Unassembled WGS sequence"/>
</dbReference>
<accession>F8QEA2</accession>
<name>F8QEA2_SERL3</name>
<proteinExistence type="predicted"/>
<dbReference type="EMBL" id="GL945492">
    <property type="protein sequence ID" value="EGN93477.1"/>
    <property type="molecule type" value="Genomic_DNA"/>
</dbReference>
<sequence length="53" mass="5951">MRTLLVAERGEHAVLLVRFPWTSLNTLLLAFTPSALAKTGILVCGWEMRDTNH</sequence>
<gene>
    <name evidence="1" type="ORF">SERLA73DRAFT_126664</name>
</gene>
<dbReference type="AlphaFoldDB" id="F8QEA2"/>
<evidence type="ECO:0000313" key="2">
    <source>
        <dbReference type="Proteomes" id="UP000008063"/>
    </source>
</evidence>
<organism evidence="2">
    <name type="scientific">Serpula lacrymans var. lacrymans (strain S7.3)</name>
    <name type="common">Dry rot fungus</name>
    <dbReference type="NCBI Taxonomy" id="936435"/>
    <lineage>
        <taxon>Eukaryota</taxon>
        <taxon>Fungi</taxon>
        <taxon>Dikarya</taxon>
        <taxon>Basidiomycota</taxon>
        <taxon>Agaricomycotina</taxon>
        <taxon>Agaricomycetes</taxon>
        <taxon>Agaricomycetidae</taxon>
        <taxon>Boletales</taxon>
        <taxon>Coniophorineae</taxon>
        <taxon>Serpulaceae</taxon>
        <taxon>Serpula</taxon>
    </lineage>
</organism>
<protein>
    <submittedName>
        <fullName evidence="1">Uncharacterized protein</fullName>
    </submittedName>
</protein>
<evidence type="ECO:0000313" key="1">
    <source>
        <dbReference type="EMBL" id="EGN93477.1"/>
    </source>
</evidence>
<dbReference type="HOGENOM" id="CLU_3070123_0_0_1"/>
<keyword evidence="2" id="KW-1185">Reference proteome</keyword>
<dbReference type="InParanoid" id="F8QEA2"/>